<comment type="caution">
    <text evidence="1">The sequence shown here is derived from an EMBL/GenBank/DDBJ whole genome shotgun (WGS) entry which is preliminary data.</text>
</comment>
<dbReference type="InterPro" id="IPR042432">
    <property type="entry name" value="Coa1_fungi"/>
</dbReference>
<organism evidence="1 2">
    <name type="scientific">Mycena metata</name>
    <dbReference type="NCBI Taxonomy" id="1033252"/>
    <lineage>
        <taxon>Eukaryota</taxon>
        <taxon>Fungi</taxon>
        <taxon>Dikarya</taxon>
        <taxon>Basidiomycota</taxon>
        <taxon>Agaricomycotina</taxon>
        <taxon>Agaricomycetes</taxon>
        <taxon>Agaricomycetidae</taxon>
        <taxon>Agaricales</taxon>
        <taxon>Marasmiineae</taxon>
        <taxon>Mycenaceae</taxon>
        <taxon>Mycena</taxon>
    </lineage>
</organism>
<dbReference type="EMBL" id="JARKIB010000137">
    <property type="protein sequence ID" value="KAJ7733646.1"/>
    <property type="molecule type" value="Genomic_DNA"/>
</dbReference>
<dbReference type="GO" id="GO:0033617">
    <property type="term" value="P:mitochondrial respiratory chain complex IV assembly"/>
    <property type="evidence" value="ECO:0007669"/>
    <property type="project" value="InterPro"/>
</dbReference>
<evidence type="ECO:0000313" key="1">
    <source>
        <dbReference type="EMBL" id="KAJ7733646.1"/>
    </source>
</evidence>
<proteinExistence type="predicted"/>
<name>A0AAD7MWF7_9AGAR</name>
<evidence type="ECO:0000313" key="2">
    <source>
        <dbReference type="Proteomes" id="UP001215598"/>
    </source>
</evidence>
<dbReference type="Proteomes" id="UP001215598">
    <property type="component" value="Unassembled WGS sequence"/>
</dbReference>
<dbReference type="InterPro" id="IPR014807">
    <property type="entry name" value="Coa1"/>
</dbReference>
<dbReference type="PANTHER" id="PTHR28523:SF1">
    <property type="entry name" value="CYTOCHROME C OXIDASE ASSEMBLY FACTOR 1"/>
    <property type="match status" value="1"/>
</dbReference>
<dbReference type="Pfam" id="PF08695">
    <property type="entry name" value="Coa1"/>
    <property type="match status" value="1"/>
</dbReference>
<protein>
    <submittedName>
        <fullName evidence="1">Uncharacterized protein</fullName>
    </submittedName>
</protein>
<gene>
    <name evidence="1" type="ORF">B0H16DRAFT_1467985</name>
</gene>
<accession>A0AAD7MWF7</accession>
<dbReference type="GO" id="GO:0005743">
    <property type="term" value="C:mitochondrial inner membrane"/>
    <property type="evidence" value="ECO:0007669"/>
    <property type="project" value="TreeGrafter"/>
</dbReference>
<dbReference type="PANTHER" id="PTHR28523">
    <property type="entry name" value="CYTOCHROME C OXIDASE ASSEMBLY FACTOR 1"/>
    <property type="match status" value="1"/>
</dbReference>
<reference evidence="1" key="1">
    <citation type="submission" date="2023-03" db="EMBL/GenBank/DDBJ databases">
        <title>Massive genome expansion in bonnet fungi (Mycena s.s.) driven by repeated elements and novel gene families across ecological guilds.</title>
        <authorList>
            <consortium name="Lawrence Berkeley National Laboratory"/>
            <person name="Harder C.B."/>
            <person name="Miyauchi S."/>
            <person name="Viragh M."/>
            <person name="Kuo A."/>
            <person name="Thoen E."/>
            <person name="Andreopoulos B."/>
            <person name="Lu D."/>
            <person name="Skrede I."/>
            <person name="Drula E."/>
            <person name="Henrissat B."/>
            <person name="Morin E."/>
            <person name="Kohler A."/>
            <person name="Barry K."/>
            <person name="LaButti K."/>
            <person name="Morin E."/>
            <person name="Salamov A."/>
            <person name="Lipzen A."/>
            <person name="Mereny Z."/>
            <person name="Hegedus B."/>
            <person name="Baldrian P."/>
            <person name="Stursova M."/>
            <person name="Weitz H."/>
            <person name="Taylor A."/>
            <person name="Grigoriev I.V."/>
            <person name="Nagy L.G."/>
            <person name="Martin F."/>
            <person name="Kauserud H."/>
        </authorList>
    </citation>
    <scope>NUCLEOTIDE SEQUENCE</scope>
    <source>
        <strain evidence="1">CBHHK182m</strain>
    </source>
</reference>
<sequence length="167" mass="18735">MDDNLGVGLGHDVHAEQKWWLNGYPFIQSKHKLIFVPQIKQLQGHVDISIRIRGSLAAGILYFTAARTERGAPYDIARFQVVSDDRDVVDIDQRRQYVMRINILMWTFPANQDNIDVSAIQILLFAEVILQSLILLGRGGFGSYDGESLLAATVGLRPFCITCSIES</sequence>
<keyword evidence="2" id="KW-1185">Reference proteome</keyword>
<dbReference type="AlphaFoldDB" id="A0AAD7MWF7"/>